<dbReference type="Proteomes" id="UP000235005">
    <property type="component" value="Unassembled WGS sequence"/>
</dbReference>
<dbReference type="PANTHER" id="PTHR43133">
    <property type="entry name" value="RNA POLYMERASE ECF-TYPE SIGMA FACTO"/>
    <property type="match status" value="1"/>
</dbReference>
<proteinExistence type="inferred from homology"/>
<dbReference type="InterPro" id="IPR007627">
    <property type="entry name" value="RNA_pol_sigma70_r2"/>
</dbReference>
<dbReference type="GO" id="GO:0003677">
    <property type="term" value="F:DNA binding"/>
    <property type="evidence" value="ECO:0007669"/>
    <property type="project" value="InterPro"/>
</dbReference>
<dbReference type="CDD" id="cd06171">
    <property type="entry name" value="Sigma70_r4"/>
    <property type="match status" value="1"/>
</dbReference>
<dbReference type="GO" id="GO:0006352">
    <property type="term" value="P:DNA-templated transcription initiation"/>
    <property type="evidence" value="ECO:0007669"/>
    <property type="project" value="InterPro"/>
</dbReference>
<gene>
    <name evidence="7" type="ORF">C0039_00545</name>
</gene>
<name>A0A2N5X835_9GAMM</name>
<dbReference type="PANTHER" id="PTHR43133:SF51">
    <property type="entry name" value="RNA POLYMERASE SIGMA FACTOR"/>
    <property type="match status" value="1"/>
</dbReference>
<evidence type="ECO:0008006" key="9">
    <source>
        <dbReference type="Google" id="ProtNLM"/>
    </source>
</evidence>
<sequence length="207" mass="23704">MDDISDNTALMQLSRDRRLAARVVAGDERALRQFVDEYFPRLYRYAHHRLRNPADVDDVVQVVLAQAARRLETYRGEATLLTWLIRICRHEISRQLHRDTRDSDLMVPFLNDDLLRSVVESIEVEGGSTPEADSRRLELIGLIQTALDQLPERYASALEMKYIEGLNSIEIAELMQISDEATQSLLARARRAFKEVCGEALHTALQV</sequence>
<evidence type="ECO:0000256" key="3">
    <source>
        <dbReference type="ARBA" id="ARBA00023082"/>
    </source>
</evidence>
<feature type="domain" description="RNA polymerase sigma factor 70 region 4 type 2" evidence="6">
    <location>
        <begin position="142"/>
        <end position="192"/>
    </location>
</feature>
<dbReference type="SUPFAM" id="SSF88659">
    <property type="entry name" value="Sigma3 and sigma4 domains of RNA polymerase sigma factors"/>
    <property type="match status" value="1"/>
</dbReference>
<keyword evidence="2" id="KW-0805">Transcription regulation</keyword>
<accession>A0A2N5X835</accession>
<evidence type="ECO:0000256" key="2">
    <source>
        <dbReference type="ARBA" id="ARBA00023015"/>
    </source>
</evidence>
<evidence type="ECO:0000256" key="1">
    <source>
        <dbReference type="ARBA" id="ARBA00010641"/>
    </source>
</evidence>
<dbReference type="InterPro" id="IPR013249">
    <property type="entry name" value="RNA_pol_sigma70_r4_t2"/>
</dbReference>
<reference evidence="7 8" key="1">
    <citation type="submission" date="2018-01" db="EMBL/GenBank/DDBJ databases">
        <title>The draft genome sequence of Halioglobus lutimaris HF004.</title>
        <authorList>
            <person name="Du Z.-J."/>
            <person name="Shi M.-J."/>
        </authorList>
    </citation>
    <scope>NUCLEOTIDE SEQUENCE [LARGE SCALE GENOMIC DNA]</scope>
    <source>
        <strain evidence="7 8">HF004</strain>
    </source>
</reference>
<evidence type="ECO:0000259" key="5">
    <source>
        <dbReference type="Pfam" id="PF04542"/>
    </source>
</evidence>
<dbReference type="RefSeq" id="WP_101516968.1">
    <property type="nucleotide sequence ID" value="NZ_PKUS01000001.1"/>
</dbReference>
<evidence type="ECO:0000313" key="8">
    <source>
        <dbReference type="Proteomes" id="UP000235005"/>
    </source>
</evidence>
<organism evidence="7 8">
    <name type="scientific">Pseudohalioglobus lutimaris</name>
    <dbReference type="NCBI Taxonomy" id="1737061"/>
    <lineage>
        <taxon>Bacteria</taxon>
        <taxon>Pseudomonadati</taxon>
        <taxon>Pseudomonadota</taxon>
        <taxon>Gammaproteobacteria</taxon>
        <taxon>Cellvibrionales</taxon>
        <taxon>Halieaceae</taxon>
        <taxon>Pseudohalioglobus</taxon>
    </lineage>
</organism>
<dbReference type="Gene3D" id="1.10.10.10">
    <property type="entry name" value="Winged helix-like DNA-binding domain superfamily/Winged helix DNA-binding domain"/>
    <property type="match status" value="1"/>
</dbReference>
<keyword evidence="4" id="KW-0804">Transcription</keyword>
<dbReference type="AlphaFoldDB" id="A0A2N5X835"/>
<keyword evidence="8" id="KW-1185">Reference proteome</keyword>
<comment type="similarity">
    <text evidence="1">Belongs to the sigma-70 factor family. ECF subfamily.</text>
</comment>
<dbReference type="Pfam" id="PF08281">
    <property type="entry name" value="Sigma70_r4_2"/>
    <property type="match status" value="1"/>
</dbReference>
<dbReference type="Gene3D" id="1.10.1740.10">
    <property type="match status" value="1"/>
</dbReference>
<dbReference type="EMBL" id="PKUS01000001">
    <property type="protein sequence ID" value="PLW70656.1"/>
    <property type="molecule type" value="Genomic_DNA"/>
</dbReference>
<evidence type="ECO:0000256" key="4">
    <source>
        <dbReference type="ARBA" id="ARBA00023163"/>
    </source>
</evidence>
<feature type="domain" description="RNA polymerase sigma-70 region 2" evidence="5">
    <location>
        <begin position="35"/>
        <end position="101"/>
    </location>
</feature>
<dbReference type="NCBIfam" id="TIGR02937">
    <property type="entry name" value="sigma70-ECF"/>
    <property type="match status" value="1"/>
</dbReference>
<evidence type="ECO:0000313" key="7">
    <source>
        <dbReference type="EMBL" id="PLW70656.1"/>
    </source>
</evidence>
<comment type="caution">
    <text evidence="7">The sequence shown here is derived from an EMBL/GenBank/DDBJ whole genome shotgun (WGS) entry which is preliminary data.</text>
</comment>
<dbReference type="InterPro" id="IPR039425">
    <property type="entry name" value="RNA_pol_sigma-70-like"/>
</dbReference>
<protein>
    <recommendedName>
        <fullName evidence="9">RNA polymerase sigma factor</fullName>
    </recommendedName>
</protein>
<keyword evidence="3" id="KW-0731">Sigma factor</keyword>
<dbReference type="InterPro" id="IPR036388">
    <property type="entry name" value="WH-like_DNA-bd_sf"/>
</dbReference>
<dbReference type="SUPFAM" id="SSF88946">
    <property type="entry name" value="Sigma2 domain of RNA polymerase sigma factors"/>
    <property type="match status" value="1"/>
</dbReference>
<dbReference type="Pfam" id="PF04542">
    <property type="entry name" value="Sigma70_r2"/>
    <property type="match status" value="1"/>
</dbReference>
<evidence type="ECO:0000259" key="6">
    <source>
        <dbReference type="Pfam" id="PF08281"/>
    </source>
</evidence>
<dbReference type="OrthoDB" id="9782108at2"/>
<dbReference type="InterPro" id="IPR013324">
    <property type="entry name" value="RNA_pol_sigma_r3/r4-like"/>
</dbReference>
<dbReference type="GO" id="GO:0016987">
    <property type="term" value="F:sigma factor activity"/>
    <property type="evidence" value="ECO:0007669"/>
    <property type="project" value="UniProtKB-KW"/>
</dbReference>
<dbReference type="InterPro" id="IPR014284">
    <property type="entry name" value="RNA_pol_sigma-70_dom"/>
</dbReference>
<dbReference type="InterPro" id="IPR013325">
    <property type="entry name" value="RNA_pol_sigma_r2"/>
</dbReference>